<keyword evidence="1" id="KW-0732">Signal</keyword>
<feature type="domain" description="Amidohydrolase 3" evidence="2">
    <location>
        <begin position="191"/>
        <end position="455"/>
    </location>
</feature>
<gene>
    <name evidence="3" type="ORF">HNP84_006561</name>
</gene>
<evidence type="ECO:0000259" key="2">
    <source>
        <dbReference type="Pfam" id="PF07969"/>
    </source>
</evidence>
<organism evidence="3 4">
    <name type="scientific">Thermocatellispora tengchongensis</name>
    <dbReference type="NCBI Taxonomy" id="1073253"/>
    <lineage>
        <taxon>Bacteria</taxon>
        <taxon>Bacillati</taxon>
        <taxon>Actinomycetota</taxon>
        <taxon>Actinomycetes</taxon>
        <taxon>Streptosporangiales</taxon>
        <taxon>Streptosporangiaceae</taxon>
        <taxon>Thermocatellispora</taxon>
    </lineage>
</organism>
<dbReference type="SUPFAM" id="SSF51338">
    <property type="entry name" value="Composite domain of metallo-dependent hydrolases"/>
    <property type="match status" value="1"/>
</dbReference>
<dbReference type="InterPro" id="IPR013108">
    <property type="entry name" value="Amidohydro_3"/>
</dbReference>
<dbReference type="PANTHER" id="PTHR22642">
    <property type="entry name" value="IMIDAZOLONEPROPIONASE"/>
    <property type="match status" value="1"/>
</dbReference>
<dbReference type="Gene3D" id="3.20.20.140">
    <property type="entry name" value="Metal-dependent hydrolases"/>
    <property type="match status" value="2"/>
</dbReference>
<keyword evidence="4" id="KW-1185">Reference proteome</keyword>
<evidence type="ECO:0000313" key="4">
    <source>
        <dbReference type="Proteomes" id="UP000578449"/>
    </source>
</evidence>
<reference evidence="3 4" key="1">
    <citation type="submission" date="2020-08" db="EMBL/GenBank/DDBJ databases">
        <title>Genomic Encyclopedia of Type Strains, Phase IV (KMG-IV): sequencing the most valuable type-strain genomes for metagenomic binning, comparative biology and taxonomic classification.</title>
        <authorList>
            <person name="Goeker M."/>
        </authorList>
    </citation>
    <scope>NUCLEOTIDE SEQUENCE [LARGE SCALE GENOMIC DNA]</scope>
    <source>
        <strain evidence="3 4">DSM 45615</strain>
    </source>
</reference>
<keyword evidence="3" id="KW-0378">Hydrolase</keyword>
<evidence type="ECO:0000313" key="3">
    <source>
        <dbReference type="EMBL" id="MBB5136810.1"/>
    </source>
</evidence>
<comment type="caution">
    <text evidence="3">The sequence shown here is derived from an EMBL/GenBank/DDBJ whole genome shotgun (WGS) entry which is preliminary data.</text>
</comment>
<dbReference type="GO" id="GO:0016810">
    <property type="term" value="F:hydrolase activity, acting on carbon-nitrogen (but not peptide) bonds"/>
    <property type="evidence" value="ECO:0007669"/>
    <property type="project" value="InterPro"/>
</dbReference>
<feature type="domain" description="Amidohydrolase 3" evidence="2">
    <location>
        <begin position="91"/>
        <end position="189"/>
    </location>
</feature>
<dbReference type="Proteomes" id="UP000578449">
    <property type="component" value="Unassembled WGS sequence"/>
</dbReference>
<dbReference type="Gene3D" id="3.10.310.70">
    <property type="match status" value="1"/>
</dbReference>
<dbReference type="RefSeq" id="WP_221337002.1">
    <property type="nucleotide sequence ID" value="NZ_BAABIX010000008.1"/>
</dbReference>
<name>A0A840PH16_9ACTN</name>
<dbReference type="Gene3D" id="2.30.40.10">
    <property type="entry name" value="Urease, subunit C, domain 1"/>
    <property type="match status" value="2"/>
</dbReference>
<dbReference type="InterPro" id="IPR006311">
    <property type="entry name" value="TAT_signal"/>
</dbReference>
<dbReference type="PANTHER" id="PTHR22642:SF2">
    <property type="entry name" value="PROTEIN LONG AFTER FAR-RED 3"/>
    <property type="match status" value="1"/>
</dbReference>
<dbReference type="Pfam" id="PF07969">
    <property type="entry name" value="Amidohydro_3"/>
    <property type="match status" value="2"/>
</dbReference>
<evidence type="ECO:0000256" key="1">
    <source>
        <dbReference type="SAM" id="SignalP"/>
    </source>
</evidence>
<protein>
    <submittedName>
        <fullName evidence="3">Putative amidohydrolase YtcJ</fullName>
    </submittedName>
</protein>
<feature type="chain" id="PRO_5033067061" evidence="1">
    <location>
        <begin position="33"/>
        <end position="487"/>
    </location>
</feature>
<proteinExistence type="predicted"/>
<dbReference type="EMBL" id="JACHGN010000015">
    <property type="protein sequence ID" value="MBB5136810.1"/>
    <property type="molecule type" value="Genomic_DNA"/>
</dbReference>
<feature type="signal peptide" evidence="1">
    <location>
        <begin position="1"/>
        <end position="32"/>
    </location>
</feature>
<dbReference type="InterPro" id="IPR032466">
    <property type="entry name" value="Metal_Hydrolase"/>
</dbReference>
<accession>A0A840PH16</accession>
<dbReference type="SUPFAM" id="SSF51556">
    <property type="entry name" value="Metallo-dependent hydrolases"/>
    <property type="match status" value="1"/>
</dbReference>
<dbReference type="AlphaFoldDB" id="A0A840PH16"/>
<dbReference type="InterPro" id="IPR011059">
    <property type="entry name" value="Metal-dep_hydrolase_composite"/>
</dbReference>
<sequence length="487" mass="50823">MASNAVSRRQLMRVAAVGAMGAAALRTGPAHAARDAGSGRGGAADLVLYGGRILTMAGGAGVARAIAIKDGVVVQVGDDASVRRLIGRRTEVVALRGRTVLPGINDAHLHGLRTGLALPPYNVDVGESAVGSIADVARQIAAAVAQAGAGAWIRGKGWNETAFAEGRPPTRHDLDPVSPGHPVALLNVDPRWFVVTGVKLRADGVPIASRTAWMREPYAGGGRGGLVTIGSTDEEKAAELTAMIALVHRAGLQIGTHATGDAAIDAVAAAYAEAIRSRRHGDPRHYVIHGDFAWPETLRSLARHGCGVSLNPNIKHLIADTQTGVVGDARAAYQTPYRSALRARVMVTSASDSPNVAPDWRQGLETALLREGRSGAVSGPDERIGLDEALRTYTTSAAWQDHAERWKGSLRRGMAGDLCVLDGHLTDERGRLAMDAHEISDLPVALTVVDGAIAYDASDPSARAAAAEGRAVSWASRPNPAHMCASC</sequence>
<dbReference type="PROSITE" id="PS51318">
    <property type="entry name" value="TAT"/>
    <property type="match status" value="1"/>
</dbReference>